<dbReference type="InterPro" id="IPR003749">
    <property type="entry name" value="ThiS/MoaD-like"/>
</dbReference>
<dbReference type="AlphaFoldDB" id="A0A1H3GFD3"/>
<organism evidence="1 2">
    <name type="scientific">Acetomicrobium thermoterrenum DSM 13490</name>
    <dbReference type="NCBI Taxonomy" id="1120987"/>
    <lineage>
        <taxon>Bacteria</taxon>
        <taxon>Thermotogati</taxon>
        <taxon>Synergistota</taxon>
        <taxon>Synergistia</taxon>
        <taxon>Synergistales</taxon>
        <taxon>Acetomicrobiaceae</taxon>
        <taxon>Acetomicrobium</taxon>
    </lineage>
</organism>
<dbReference type="InterPro" id="IPR012675">
    <property type="entry name" value="Beta-grasp_dom_sf"/>
</dbReference>
<name>A0A1H3GFD3_9BACT</name>
<dbReference type="Gene3D" id="3.10.20.30">
    <property type="match status" value="1"/>
</dbReference>
<dbReference type="InterPro" id="IPR016155">
    <property type="entry name" value="Mopterin_synth/thiamin_S_b"/>
</dbReference>
<dbReference type="RefSeq" id="WP_091461764.1">
    <property type="nucleotide sequence ID" value="NZ_FNPD01000008.1"/>
</dbReference>
<dbReference type="Pfam" id="PF02597">
    <property type="entry name" value="ThiS"/>
    <property type="match status" value="1"/>
</dbReference>
<accession>A0A1H3GFD3</accession>
<keyword evidence="2" id="KW-1185">Reference proteome</keyword>
<evidence type="ECO:0000313" key="2">
    <source>
        <dbReference type="Proteomes" id="UP000199266"/>
    </source>
</evidence>
<protein>
    <submittedName>
        <fullName evidence="1">ThiS family protein</fullName>
    </submittedName>
</protein>
<evidence type="ECO:0000313" key="1">
    <source>
        <dbReference type="EMBL" id="SDY01991.1"/>
    </source>
</evidence>
<gene>
    <name evidence="1" type="ORF">SAMN03080603_01500</name>
</gene>
<dbReference type="EMBL" id="FNPD01000008">
    <property type="protein sequence ID" value="SDY01991.1"/>
    <property type="molecule type" value="Genomic_DNA"/>
</dbReference>
<dbReference type="SUPFAM" id="SSF54285">
    <property type="entry name" value="MoaD/ThiS"/>
    <property type="match status" value="1"/>
</dbReference>
<dbReference type="Proteomes" id="UP000199266">
    <property type="component" value="Unassembled WGS sequence"/>
</dbReference>
<proteinExistence type="predicted"/>
<sequence>MIELDIWLYGSLAKYTGEDKGSYAQLRWKMPDGTRVRDLLKRLGIPSEERGITFINGQLTNMPGMSADLDRELHDGDRIAFFSPKSMWPFQYRFGAEVSPELKEAMKSLEGGDIHHAYIEPARKFRRNH</sequence>
<reference evidence="2" key="1">
    <citation type="submission" date="2016-10" db="EMBL/GenBank/DDBJ databases">
        <authorList>
            <person name="Varghese N."/>
            <person name="Submissions S."/>
        </authorList>
    </citation>
    <scope>NUCLEOTIDE SEQUENCE [LARGE SCALE GENOMIC DNA]</scope>
    <source>
        <strain evidence="2">DSM 13490</strain>
    </source>
</reference>